<dbReference type="Proteomes" id="UP000314294">
    <property type="component" value="Unassembled WGS sequence"/>
</dbReference>
<dbReference type="EMBL" id="SRLO01000072">
    <property type="protein sequence ID" value="TNN78632.1"/>
    <property type="molecule type" value="Genomic_DNA"/>
</dbReference>
<dbReference type="AlphaFoldDB" id="A0A4Z2IN34"/>
<keyword evidence="3" id="KW-1185">Reference proteome</keyword>
<sequence>MAKRLPPPPSLGPECVLTPHTHTHKLDHLLPGDPPAHSLVSRVVVHSSLTGGPQPTTVQERRYSLYWLRGSRSRRVQRVVLGLLTSTGCSGPTSSVSLTGRRNGRNGKDVDRGYKEHRDVNAVKHKLGGGKQYIPSESLKREAKGIRTELILEEVPVVVDQYTPPCRYSTILPPCGVLNWRGWLPGPSPRPLKVMTTRLYSEKGVRPGTAPWSRSPGNASACLSPWILLEFVRLRRRHQLTWSGRTGTR</sequence>
<feature type="region of interest" description="Disordered" evidence="1">
    <location>
        <begin position="92"/>
        <end position="112"/>
    </location>
</feature>
<comment type="caution">
    <text evidence="2">The sequence shown here is derived from an EMBL/GenBank/DDBJ whole genome shotgun (WGS) entry which is preliminary data.</text>
</comment>
<name>A0A4Z2IN34_9TELE</name>
<evidence type="ECO:0000313" key="2">
    <source>
        <dbReference type="EMBL" id="TNN78632.1"/>
    </source>
</evidence>
<accession>A0A4Z2IN34</accession>
<evidence type="ECO:0000313" key="3">
    <source>
        <dbReference type="Proteomes" id="UP000314294"/>
    </source>
</evidence>
<proteinExistence type="predicted"/>
<organism evidence="2 3">
    <name type="scientific">Liparis tanakae</name>
    <name type="common">Tanaka's snailfish</name>
    <dbReference type="NCBI Taxonomy" id="230148"/>
    <lineage>
        <taxon>Eukaryota</taxon>
        <taxon>Metazoa</taxon>
        <taxon>Chordata</taxon>
        <taxon>Craniata</taxon>
        <taxon>Vertebrata</taxon>
        <taxon>Euteleostomi</taxon>
        <taxon>Actinopterygii</taxon>
        <taxon>Neopterygii</taxon>
        <taxon>Teleostei</taxon>
        <taxon>Neoteleostei</taxon>
        <taxon>Acanthomorphata</taxon>
        <taxon>Eupercaria</taxon>
        <taxon>Perciformes</taxon>
        <taxon>Cottioidei</taxon>
        <taxon>Cottales</taxon>
        <taxon>Liparidae</taxon>
        <taxon>Liparis</taxon>
    </lineage>
</organism>
<protein>
    <submittedName>
        <fullName evidence="2">Uncharacterized protein</fullName>
    </submittedName>
</protein>
<evidence type="ECO:0000256" key="1">
    <source>
        <dbReference type="SAM" id="MobiDB-lite"/>
    </source>
</evidence>
<gene>
    <name evidence="2" type="ORF">EYF80_011227</name>
</gene>
<reference evidence="2 3" key="1">
    <citation type="submission" date="2019-03" db="EMBL/GenBank/DDBJ databases">
        <title>First draft genome of Liparis tanakae, snailfish: a comprehensive survey of snailfish specific genes.</title>
        <authorList>
            <person name="Kim W."/>
            <person name="Song I."/>
            <person name="Jeong J.-H."/>
            <person name="Kim D."/>
            <person name="Kim S."/>
            <person name="Ryu S."/>
            <person name="Song J.Y."/>
            <person name="Lee S.K."/>
        </authorList>
    </citation>
    <scope>NUCLEOTIDE SEQUENCE [LARGE SCALE GENOMIC DNA]</scope>
    <source>
        <tissue evidence="2">Muscle</tissue>
    </source>
</reference>